<dbReference type="GO" id="GO:0006537">
    <property type="term" value="P:glutamate biosynthetic process"/>
    <property type="evidence" value="ECO:0007669"/>
    <property type="project" value="UniProtKB-UniRule"/>
</dbReference>
<keyword evidence="10" id="KW-1185">Reference proteome</keyword>
<evidence type="ECO:0000256" key="7">
    <source>
        <dbReference type="PROSITE-ProRule" id="PRU10007"/>
    </source>
</evidence>
<evidence type="ECO:0000313" key="9">
    <source>
        <dbReference type="EMBL" id="AIE58819.1"/>
    </source>
</evidence>
<dbReference type="InterPro" id="IPR015590">
    <property type="entry name" value="Aldehyde_DH_dom"/>
</dbReference>
<dbReference type="FunFam" id="3.40.605.10:FF:000045">
    <property type="entry name" value="1-pyrroline-5-carboxylate dehydrogenase 1"/>
    <property type="match status" value="1"/>
</dbReference>
<dbReference type="PANTHER" id="PTHR42862:SF1">
    <property type="entry name" value="DELTA-1-PYRROLINE-5-CARBOXYLATE DEHYDROGENASE 2, ISOFORM A-RELATED"/>
    <property type="match status" value="1"/>
</dbReference>
<dbReference type="InterPro" id="IPR050485">
    <property type="entry name" value="Proline_metab_enzyme"/>
</dbReference>
<dbReference type="AlphaFoldDB" id="I3E3N7"/>
<dbReference type="PANTHER" id="PTHR42862">
    <property type="entry name" value="DELTA-1-PYRROLINE-5-CARBOXYLATE DEHYDROGENASE 1, ISOFORM A-RELATED"/>
    <property type="match status" value="1"/>
</dbReference>
<feature type="domain" description="Aldehyde dehydrogenase" evidence="8">
    <location>
        <begin position="49"/>
        <end position="510"/>
    </location>
</feature>
<protein>
    <recommendedName>
        <fullName evidence="6">1-pyrroline-5-carboxylate dehydrogenase</fullName>
        <shortName evidence="6">P5C dehydrogenase</shortName>
        <ecNumber evidence="6">1.2.1.88</ecNumber>
    </recommendedName>
    <alternativeName>
        <fullName evidence="6">L-glutamate gamma-semialdehyde dehydrogenase</fullName>
    </alternativeName>
</protein>
<dbReference type="NCBIfam" id="NF002852">
    <property type="entry name" value="PRK03137.1"/>
    <property type="match status" value="1"/>
</dbReference>
<evidence type="ECO:0000256" key="1">
    <source>
        <dbReference type="ARBA" id="ARBA00004786"/>
    </source>
</evidence>
<dbReference type="Gene3D" id="3.40.605.10">
    <property type="entry name" value="Aldehyde Dehydrogenase, Chain A, domain 1"/>
    <property type="match status" value="1"/>
</dbReference>
<evidence type="ECO:0000256" key="2">
    <source>
        <dbReference type="ARBA" id="ARBA00023002"/>
    </source>
</evidence>
<name>I3E3N7_BACMM</name>
<dbReference type="PROSITE" id="PS00687">
    <property type="entry name" value="ALDEHYDE_DEHYDR_GLU"/>
    <property type="match status" value="1"/>
</dbReference>
<dbReference type="HAMAP" id="MF_00733">
    <property type="entry name" value="RocA"/>
    <property type="match status" value="1"/>
</dbReference>
<keyword evidence="2 6" id="KW-0560">Oxidoreductase</keyword>
<evidence type="ECO:0000259" key="8">
    <source>
        <dbReference type="Pfam" id="PF00171"/>
    </source>
</evidence>
<keyword evidence="3 6" id="KW-0520">NAD</keyword>
<dbReference type="GO" id="GO:0010133">
    <property type="term" value="P:L-proline catabolic process to L-glutamate"/>
    <property type="evidence" value="ECO:0007669"/>
    <property type="project" value="UniProtKB-UniPathway"/>
</dbReference>
<organism evidence="9 10">
    <name type="scientific">Bacillus methanolicus (strain MGA3 / ATCC 53907)</name>
    <dbReference type="NCBI Taxonomy" id="796606"/>
    <lineage>
        <taxon>Bacteria</taxon>
        <taxon>Bacillati</taxon>
        <taxon>Bacillota</taxon>
        <taxon>Bacilli</taxon>
        <taxon>Bacillales</taxon>
        <taxon>Bacillaceae</taxon>
        <taxon>Bacillus</taxon>
    </lineage>
</organism>
<dbReference type="GO" id="GO:0009898">
    <property type="term" value="C:cytoplasmic side of plasma membrane"/>
    <property type="evidence" value="ECO:0007669"/>
    <property type="project" value="TreeGrafter"/>
</dbReference>
<dbReference type="PROSITE" id="PS00070">
    <property type="entry name" value="ALDEHYDE_DEHYDR_CYS"/>
    <property type="match status" value="1"/>
</dbReference>
<dbReference type="Pfam" id="PF00171">
    <property type="entry name" value="Aldedh"/>
    <property type="match status" value="1"/>
</dbReference>
<dbReference type="GO" id="GO:0004657">
    <property type="term" value="F:proline dehydrogenase activity"/>
    <property type="evidence" value="ECO:0007669"/>
    <property type="project" value="UniProtKB-ARBA"/>
</dbReference>
<reference evidence="9 10" key="1">
    <citation type="journal article" date="2015" name="BMC Genomics">
        <title>Transcriptome analysis of thermophilic methylotrophic Bacillus methanolicus MGA3 using RNA-sequencing provides detailed insights into its previously uncharted transcriptional landscape.</title>
        <authorList>
            <person name="Irla M."/>
            <person name="Neshat A."/>
            <person name="Brautaset T."/>
            <person name="Ruckert C."/>
            <person name="Kalinowski J."/>
            <person name="Wendisch V.F."/>
        </authorList>
    </citation>
    <scope>NUCLEOTIDE SEQUENCE [LARGE SCALE GENOMIC DNA]</scope>
    <source>
        <strain evidence="10">MGA3 / ATCC 53907</strain>
    </source>
</reference>
<gene>
    <name evidence="6 9" type="primary">rocA</name>
    <name evidence="9" type="ORF">BMMGA3_01740</name>
</gene>
<accession>I3E3N7</accession>
<dbReference type="eggNOG" id="COG1012">
    <property type="taxonomic scope" value="Bacteria"/>
</dbReference>
<evidence type="ECO:0000313" key="10">
    <source>
        <dbReference type="Proteomes" id="UP000027602"/>
    </source>
</evidence>
<dbReference type="EMBL" id="CP007739">
    <property type="protein sequence ID" value="AIE58819.1"/>
    <property type="molecule type" value="Genomic_DNA"/>
</dbReference>
<comment type="catalytic activity">
    <reaction evidence="4 6">
        <text>L-glutamate 5-semialdehyde + NAD(+) + H2O = L-glutamate + NADH + 2 H(+)</text>
        <dbReference type="Rhea" id="RHEA:30235"/>
        <dbReference type="ChEBI" id="CHEBI:15377"/>
        <dbReference type="ChEBI" id="CHEBI:15378"/>
        <dbReference type="ChEBI" id="CHEBI:29985"/>
        <dbReference type="ChEBI" id="CHEBI:57540"/>
        <dbReference type="ChEBI" id="CHEBI:57945"/>
        <dbReference type="ChEBI" id="CHEBI:58066"/>
        <dbReference type="EC" id="1.2.1.88"/>
    </reaction>
</comment>
<dbReference type="InterPro" id="IPR005932">
    <property type="entry name" value="RocA"/>
</dbReference>
<dbReference type="InterPro" id="IPR016163">
    <property type="entry name" value="Ald_DH_C"/>
</dbReference>
<dbReference type="InterPro" id="IPR016160">
    <property type="entry name" value="Ald_DH_CS_CYS"/>
</dbReference>
<dbReference type="OrthoDB" id="9762913at2"/>
<dbReference type="STRING" id="796606.BMMGA3_01740"/>
<dbReference type="InterPro" id="IPR016161">
    <property type="entry name" value="Ald_DH/histidinol_DH"/>
</dbReference>
<comment type="pathway">
    <text evidence="1 6">Amino-acid degradation; L-proline degradation into L-glutamate; L-glutamate from L-proline: step 2/2.</text>
</comment>
<evidence type="ECO:0000256" key="6">
    <source>
        <dbReference type="HAMAP-Rule" id="MF_00733"/>
    </source>
</evidence>
<dbReference type="InterPro" id="IPR047597">
    <property type="entry name" value="RocA_bacillales"/>
</dbReference>
<dbReference type="Proteomes" id="UP000027602">
    <property type="component" value="Chromosome"/>
</dbReference>
<feature type="active site" evidence="6">
    <location>
        <position position="320"/>
    </location>
</feature>
<comment type="similarity">
    <text evidence="5 6">Belongs to the aldehyde dehydrogenase family. RocA subfamily.</text>
</comment>
<dbReference type="InterPro" id="IPR029510">
    <property type="entry name" value="Ald_DH_CS_GLU"/>
</dbReference>
<dbReference type="NCBIfam" id="TIGR01237">
    <property type="entry name" value="D1pyr5carbox2"/>
    <property type="match status" value="1"/>
</dbReference>
<evidence type="ECO:0000256" key="4">
    <source>
        <dbReference type="ARBA" id="ARBA00048142"/>
    </source>
</evidence>
<dbReference type="RefSeq" id="WP_003348377.1">
    <property type="nucleotide sequence ID" value="NZ_ADWW01000003.1"/>
</dbReference>
<dbReference type="EC" id="1.2.1.88" evidence="6"/>
<dbReference type="HOGENOM" id="CLU_005391_0_0_9"/>
<proteinExistence type="inferred from homology"/>
<dbReference type="FunFam" id="3.40.309.10:FF:000005">
    <property type="entry name" value="1-pyrroline-5-carboxylate dehydrogenase 1"/>
    <property type="match status" value="1"/>
</dbReference>
<dbReference type="UniPathway" id="UPA00261">
    <property type="reaction ID" value="UER00374"/>
</dbReference>
<dbReference type="KEGG" id="bmet:BMMGA3_01740"/>
<dbReference type="Gene3D" id="3.40.309.10">
    <property type="entry name" value="Aldehyde Dehydrogenase, Chain A, domain 2"/>
    <property type="match status" value="1"/>
</dbReference>
<evidence type="ECO:0000256" key="5">
    <source>
        <dbReference type="ARBA" id="ARBA00061617"/>
    </source>
</evidence>
<dbReference type="SUPFAM" id="SSF53720">
    <property type="entry name" value="ALDH-like"/>
    <property type="match status" value="1"/>
</dbReference>
<sequence length="515" mass="56765">MVQPYKHEPFTDFTVEENRKAYLQGLKTVEGYLGQDYDLVIGGERISTEDKIISINPSNKEEVIGRVSKANKELAEKAMQAAVEAFKTWRKVKPETRADVLFKAAAILRRRKHEFSALLTKEAGKPWKEADADTAEAIDFLEYYGRQMLRIKDGVPVNSRPNEFNRYDYIPLGVGVIISPWNFPLAIMAGTTVAAIVSGNTVVLKPASATPVVAAKFVEVMEEAGLPKGVLNFVPGSGSEVGDYLVDHKDTRFISFTGSRDVGLRIYERASKLNDGQIWLKRVIAEMGGKDTIIVDKEADLELAAQSIVASAFGFSGQKCSACSRAVVFEDVYDQVLNRVVELTNQLTVGNPEDQNTFMGPVIDQNAFNKIMEYIEIGKQEGKLKTGGEGDSSKGFFIKPTVFADLDPKARIMQEEIFGPVVGFAKAKDFDHAIEIANNTEYGLTGAVISNNREHIEKAREDFHVGNLYFNRGCTGAIVGYQPFGGFNMSGTDSKAGGPDYLLLHMQAKTTSEMF</sequence>
<feature type="active site" evidence="6 7">
    <location>
        <position position="286"/>
    </location>
</feature>
<dbReference type="GO" id="GO:0003842">
    <property type="term" value="F:L-glutamate gamma-semialdehyde dehydrogenase activity"/>
    <property type="evidence" value="ECO:0007669"/>
    <property type="project" value="UniProtKB-UniRule"/>
</dbReference>
<dbReference type="CDD" id="cd07124">
    <property type="entry name" value="ALDH_PutA-P5CDH-RocA"/>
    <property type="match status" value="1"/>
</dbReference>
<evidence type="ECO:0000256" key="3">
    <source>
        <dbReference type="ARBA" id="ARBA00023027"/>
    </source>
</evidence>
<dbReference type="InterPro" id="IPR016162">
    <property type="entry name" value="Ald_DH_N"/>
</dbReference>